<reference evidence="6 7" key="1">
    <citation type="journal article" date="2016" name="Front. Microbiol.">
        <title>Genome and transcriptome sequences reveal the specific parasitism of the nematophagous Purpureocillium lilacinum 36-1.</title>
        <authorList>
            <person name="Xie J."/>
            <person name="Li S."/>
            <person name="Mo C."/>
            <person name="Xiao X."/>
            <person name="Peng D."/>
            <person name="Wang G."/>
            <person name="Xiao Y."/>
        </authorList>
    </citation>
    <scope>NUCLEOTIDE SEQUENCE [LARGE SCALE GENOMIC DNA]</scope>
    <source>
        <strain evidence="6 7">36-1</strain>
    </source>
</reference>
<keyword evidence="3" id="KW-0472">Membrane</keyword>
<feature type="region of interest" description="Disordered" evidence="2">
    <location>
        <begin position="563"/>
        <end position="614"/>
    </location>
</feature>
<evidence type="ECO:0000259" key="5">
    <source>
        <dbReference type="Pfam" id="PF13193"/>
    </source>
</evidence>
<name>A0A2U3E0F7_PURLI</name>
<dbReference type="Gene3D" id="3.30.300.30">
    <property type="match status" value="1"/>
</dbReference>
<dbReference type="InterPro" id="IPR020845">
    <property type="entry name" value="AMP-binding_CS"/>
</dbReference>
<dbReference type="InterPro" id="IPR000873">
    <property type="entry name" value="AMP-dep_synth/lig_dom"/>
</dbReference>
<comment type="similarity">
    <text evidence="1">Belongs to the ATP-dependent AMP-binding enzyme family.</text>
</comment>
<sequence>MPVESRWSVPIPDVSLPTYLFGSPSGPISDALAYVDADDTPRSLTLQEFRHYAKKIAVGLRRHGVQPGDRVLLYSRNDIYFPCLFFGVIMSGAIFTGASPAFGPNELAYQLKDSGAKALVAATVVLDNAVEAAKMAGLSTTQVFHFDGLLTPARESVDRKPQDLPHWTNLLASDSDADAFQWWEPKDPNGTTCCLNYSSGTTGRPKGVEVTHGSYIANAQTVVHVTALGAEARGEVGLASRALCFMPTYHAAAQTGYLINSPKLGVLTYMMSAYSLERLLHNIQEHKITDLTVAPPVIVSLVSSPLRNKYDLSSIRRITCGTAPLAPGLVDEASRLFGEGAVRVRQAWGMTELTCMGSVPDPGSTDGDASSVGEVVPNSRIKLVDSDTGEEVTEAGQRGELWFTGPGLMKGYWRNPKATAETMHVDSDGTRWMKTGDIVTLDRYEPGANIRIVDRAKELIKVKGLQVAPAELEALLLTHDDIVDAGVVGVKVPTGELPRAYVVRAPGSTVSEDDVRRWVEGKVARYKWLQGGVVFVDAIPKLLSGKILRRALRERAQAELAGRQAGQQAVAPSPSNTIQAQIHSSRPRSGVRQTSKPKPHPPLRGSNLPRQLQHGRASLPPTRVIMDPLLAIVAEYIGKADRGFNGIYHTMADPEFQSLDCELKNKIIAELTYEKAPFAPLKTKRKDAHSLILCSRRAKRQHEAPSYKKRTDNVRDCTSPVESNANEEWDRDCRIVEADARAALLADGCPPCYPPELPVPLPKTLPCEYYDIITFWRLHLNTTDHVLAAQHADWLTFRRWHRRHGQPTDPALAQTQTQAQARLKMWDEFRAYHERQYETIVRRRDKARVSQTQFLQMQPGKSAQHQMGMYSKFFAWMEQQREDMAEAAQVEAAARAMLTMTKP</sequence>
<feature type="transmembrane region" description="Helical" evidence="3">
    <location>
        <begin position="79"/>
        <end position="102"/>
    </location>
</feature>
<evidence type="ECO:0000256" key="3">
    <source>
        <dbReference type="SAM" id="Phobius"/>
    </source>
</evidence>
<evidence type="ECO:0000259" key="4">
    <source>
        <dbReference type="Pfam" id="PF00501"/>
    </source>
</evidence>
<evidence type="ECO:0000313" key="7">
    <source>
        <dbReference type="Proteomes" id="UP000245956"/>
    </source>
</evidence>
<dbReference type="GO" id="GO:0016405">
    <property type="term" value="F:CoA-ligase activity"/>
    <property type="evidence" value="ECO:0007669"/>
    <property type="project" value="TreeGrafter"/>
</dbReference>
<accession>A0A2U3E0F7</accession>
<dbReference type="InterPro" id="IPR042099">
    <property type="entry name" value="ANL_N_sf"/>
</dbReference>
<evidence type="ECO:0000256" key="1">
    <source>
        <dbReference type="ARBA" id="ARBA00006432"/>
    </source>
</evidence>
<dbReference type="PANTHER" id="PTHR24096">
    <property type="entry name" value="LONG-CHAIN-FATTY-ACID--COA LIGASE"/>
    <property type="match status" value="1"/>
</dbReference>
<protein>
    <submittedName>
        <fullName evidence="6">Uncharacterized protein</fullName>
    </submittedName>
</protein>
<dbReference type="SUPFAM" id="SSF56801">
    <property type="entry name" value="Acetyl-CoA synthetase-like"/>
    <property type="match status" value="1"/>
</dbReference>
<evidence type="ECO:0000313" key="6">
    <source>
        <dbReference type="EMBL" id="PWI67998.1"/>
    </source>
</evidence>
<dbReference type="AlphaFoldDB" id="A0A2U3E0F7"/>
<dbReference type="InterPro" id="IPR025110">
    <property type="entry name" value="AMP-bd_C"/>
</dbReference>
<dbReference type="InterPro" id="IPR045851">
    <property type="entry name" value="AMP-bd_C_sf"/>
</dbReference>
<comment type="caution">
    <text evidence="6">The sequence shown here is derived from an EMBL/GenBank/DDBJ whole genome shotgun (WGS) entry which is preliminary data.</text>
</comment>
<dbReference type="PANTHER" id="PTHR24096:SF424">
    <property type="entry name" value="ACETYL-COA SYNTHETASE-LIKE PROTEIN-RELATED"/>
    <property type="match status" value="1"/>
</dbReference>
<dbReference type="FunFam" id="3.30.300.30:FF:000007">
    <property type="entry name" value="4-coumarate--CoA ligase 2"/>
    <property type="match status" value="1"/>
</dbReference>
<keyword evidence="3" id="KW-1133">Transmembrane helix</keyword>
<dbReference type="Gene3D" id="3.40.50.12780">
    <property type="entry name" value="N-terminal domain of ligase-like"/>
    <property type="match status" value="1"/>
</dbReference>
<dbReference type="PROSITE" id="PS00455">
    <property type="entry name" value="AMP_BINDING"/>
    <property type="match status" value="1"/>
</dbReference>
<dbReference type="Pfam" id="PF13193">
    <property type="entry name" value="AMP-binding_C"/>
    <property type="match status" value="1"/>
</dbReference>
<feature type="domain" description="AMP-binding enzyme C-terminal" evidence="5">
    <location>
        <begin position="471"/>
        <end position="546"/>
    </location>
</feature>
<proteinExistence type="inferred from homology"/>
<dbReference type="Proteomes" id="UP000245956">
    <property type="component" value="Unassembled WGS sequence"/>
</dbReference>
<feature type="compositionally biased region" description="Polar residues" evidence="2">
    <location>
        <begin position="573"/>
        <end position="584"/>
    </location>
</feature>
<organism evidence="6 7">
    <name type="scientific">Purpureocillium lilacinum</name>
    <name type="common">Paecilomyces lilacinus</name>
    <dbReference type="NCBI Taxonomy" id="33203"/>
    <lineage>
        <taxon>Eukaryota</taxon>
        <taxon>Fungi</taxon>
        <taxon>Dikarya</taxon>
        <taxon>Ascomycota</taxon>
        <taxon>Pezizomycotina</taxon>
        <taxon>Sordariomycetes</taxon>
        <taxon>Hypocreomycetidae</taxon>
        <taxon>Hypocreales</taxon>
        <taxon>Ophiocordycipitaceae</taxon>
        <taxon>Purpureocillium</taxon>
    </lineage>
</organism>
<evidence type="ECO:0000256" key="2">
    <source>
        <dbReference type="SAM" id="MobiDB-lite"/>
    </source>
</evidence>
<dbReference type="CDD" id="cd05911">
    <property type="entry name" value="Firefly_Luc_like"/>
    <property type="match status" value="1"/>
</dbReference>
<dbReference type="EMBL" id="LCWV01000016">
    <property type="protein sequence ID" value="PWI67998.1"/>
    <property type="molecule type" value="Genomic_DNA"/>
</dbReference>
<keyword evidence="3" id="KW-0812">Transmembrane</keyword>
<gene>
    <name evidence="6" type="ORF">PCL_02399</name>
</gene>
<feature type="domain" description="AMP-dependent synthetase/ligase" evidence="4">
    <location>
        <begin position="30"/>
        <end position="413"/>
    </location>
</feature>
<dbReference type="Pfam" id="PF00501">
    <property type="entry name" value="AMP-binding"/>
    <property type="match status" value="1"/>
</dbReference>